<proteinExistence type="predicted"/>
<name>A0A397NT90_9SPHN</name>
<dbReference type="InterPro" id="IPR001206">
    <property type="entry name" value="Diacylglycerol_kinase_cat_dom"/>
</dbReference>
<keyword evidence="2" id="KW-0808">Transferase</keyword>
<dbReference type="EMBL" id="QXDC01000005">
    <property type="protein sequence ID" value="RIA36631.1"/>
    <property type="molecule type" value="Genomic_DNA"/>
</dbReference>
<protein>
    <submittedName>
        <fullName evidence="2">Diacylglycerol kinase-like protein</fullName>
    </submittedName>
</protein>
<comment type="caution">
    <text evidence="2">The sequence shown here is derived from an EMBL/GenBank/DDBJ whole genome shotgun (WGS) entry which is preliminary data.</text>
</comment>
<reference evidence="2 3" key="1">
    <citation type="submission" date="2018-08" db="EMBL/GenBank/DDBJ databases">
        <title>Genomic Encyclopedia of Type Strains, Phase IV (KMG-IV): sequencing the most valuable type-strain genomes for metagenomic binning, comparative biology and taxonomic classification.</title>
        <authorList>
            <person name="Goeker M."/>
        </authorList>
    </citation>
    <scope>NUCLEOTIDE SEQUENCE [LARGE SCALE GENOMIC DNA]</scope>
    <source>
        <strain evidence="2 3">DSM 25527</strain>
    </source>
</reference>
<evidence type="ECO:0000313" key="2">
    <source>
        <dbReference type="EMBL" id="RIA36631.1"/>
    </source>
</evidence>
<organism evidence="2 3">
    <name type="scientific">Hephaestia caeni</name>
    <dbReference type="NCBI Taxonomy" id="645617"/>
    <lineage>
        <taxon>Bacteria</taxon>
        <taxon>Pseudomonadati</taxon>
        <taxon>Pseudomonadota</taxon>
        <taxon>Alphaproteobacteria</taxon>
        <taxon>Sphingomonadales</taxon>
        <taxon>Sphingomonadaceae</taxon>
        <taxon>Hephaestia</taxon>
    </lineage>
</organism>
<accession>A0A397NT90</accession>
<dbReference type="Pfam" id="PF00781">
    <property type="entry name" value="DAGK_cat"/>
    <property type="match status" value="1"/>
</dbReference>
<dbReference type="SUPFAM" id="SSF111331">
    <property type="entry name" value="NAD kinase/diacylglycerol kinase-like"/>
    <property type="match status" value="1"/>
</dbReference>
<dbReference type="RefSeq" id="WP_119037354.1">
    <property type="nucleotide sequence ID" value="NZ_QXDC01000005.1"/>
</dbReference>
<dbReference type="OrthoDB" id="7209949at2"/>
<dbReference type="GO" id="GO:0016301">
    <property type="term" value="F:kinase activity"/>
    <property type="evidence" value="ECO:0007669"/>
    <property type="project" value="UniProtKB-KW"/>
</dbReference>
<sequence>MSNGPHAYARFDGGALIARARHDDRVVRPLVLSRPSPVVLAPGLHPLPRVGVVSNPKSHRNRARARRVLELPGDVRFETPASWPALNETLERFAAEGVDLLVVDGGDGTVRDVISAAPAAFGDRMPRMAILPSGKTNALALDLGVPLDWAVADVVEAAARGQFVRRAPIEIYRDGGGQPDVRGFLFGAGAFVRATKVAQRTHRFGAFNGLAVGLSLALGIAQTLFGTATNPWRVGERMRLKADGDRLVDRSFYLLFASTLERLPLHLKPFGRRRAGLKLLAVDAPPKRMALTVPALLAGSEAASLDRAGYRRADLHAFDLSLEGGFILDGELYRGGDITVRAGAPIDFAVP</sequence>
<evidence type="ECO:0000259" key="1">
    <source>
        <dbReference type="PROSITE" id="PS50146"/>
    </source>
</evidence>
<dbReference type="Proteomes" id="UP000266568">
    <property type="component" value="Unassembled WGS sequence"/>
</dbReference>
<dbReference type="AlphaFoldDB" id="A0A397NT90"/>
<feature type="domain" description="DAGKc" evidence="1">
    <location>
        <begin position="45"/>
        <end position="178"/>
    </location>
</feature>
<dbReference type="InterPro" id="IPR017438">
    <property type="entry name" value="ATP-NAD_kinase_N"/>
</dbReference>
<evidence type="ECO:0000313" key="3">
    <source>
        <dbReference type="Proteomes" id="UP000266568"/>
    </source>
</evidence>
<dbReference type="Gene3D" id="3.40.50.10330">
    <property type="entry name" value="Probable inorganic polyphosphate/atp-NAD kinase, domain 1"/>
    <property type="match status" value="1"/>
</dbReference>
<keyword evidence="2" id="KW-0418">Kinase</keyword>
<keyword evidence="3" id="KW-1185">Reference proteome</keyword>
<dbReference type="PROSITE" id="PS50146">
    <property type="entry name" value="DAGK"/>
    <property type="match status" value="1"/>
</dbReference>
<dbReference type="InterPro" id="IPR016064">
    <property type="entry name" value="NAD/diacylglycerol_kinase_sf"/>
</dbReference>
<gene>
    <name evidence="2" type="ORF">DFR49_3915</name>
</gene>